<evidence type="ECO:0000256" key="6">
    <source>
        <dbReference type="PROSITE-ProRule" id="PRU00089"/>
    </source>
</evidence>
<feature type="region of interest" description="Disordered" evidence="7">
    <location>
        <begin position="178"/>
        <end position="262"/>
    </location>
</feature>
<feature type="compositionally biased region" description="Acidic residues" evidence="7">
    <location>
        <begin position="196"/>
        <end position="218"/>
    </location>
</feature>
<dbReference type="Pfam" id="PF02492">
    <property type="entry name" value="cobW"/>
    <property type="match status" value="1"/>
</dbReference>
<keyword evidence="3 6" id="KW-0238">DNA-binding</keyword>
<evidence type="ECO:0000313" key="9">
    <source>
        <dbReference type="EMBL" id="KAG5213350.1"/>
    </source>
</evidence>
<dbReference type="Pfam" id="PF00250">
    <property type="entry name" value="Forkhead"/>
    <property type="match status" value="1"/>
</dbReference>
<keyword evidence="5 6" id="KW-0539">Nucleus</keyword>
<dbReference type="InterPro" id="IPR018122">
    <property type="entry name" value="TF_fork_head_CS_1"/>
</dbReference>
<protein>
    <recommendedName>
        <fullName evidence="8">Fork-head domain-containing protein</fullName>
    </recommendedName>
</protein>
<organism evidence="9 10">
    <name type="scientific">Ovis aries</name>
    <name type="common">Sheep</name>
    <dbReference type="NCBI Taxonomy" id="9940"/>
    <lineage>
        <taxon>Eukaryota</taxon>
        <taxon>Metazoa</taxon>
        <taxon>Chordata</taxon>
        <taxon>Craniata</taxon>
        <taxon>Vertebrata</taxon>
        <taxon>Euteleostomi</taxon>
        <taxon>Mammalia</taxon>
        <taxon>Eutheria</taxon>
        <taxon>Laurasiatheria</taxon>
        <taxon>Artiodactyla</taxon>
        <taxon>Ruminantia</taxon>
        <taxon>Pecora</taxon>
        <taxon>Bovidae</taxon>
        <taxon>Caprinae</taxon>
        <taxon>Ovis</taxon>
    </lineage>
</organism>
<reference evidence="9 10" key="1">
    <citation type="submission" date="2020-12" db="EMBL/GenBank/DDBJ databases">
        <title>De novo assembly of Tibetan sheep genome.</title>
        <authorList>
            <person name="Li X."/>
        </authorList>
    </citation>
    <scope>NUCLEOTIDE SEQUENCE [LARGE SCALE GENOMIC DNA]</scope>
    <source>
        <tissue evidence="9">Heart</tissue>
    </source>
</reference>
<evidence type="ECO:0000313" key="10">
    <source>
        <dbReference type="Proteomes" id="UP000664991"/>
    </source>
</evidence>
<dbReference type="InterPro" id="IPR001766">
    <property type="entry name" value="Fork_head_dom"/>
</dbReference>
<evidence type="ECO:0000256" key="2">
    <source>
        <dbReference type="ARBA" id="ARBA00023015"/>
    </source>
</evidence>
<feature type="domain" description="Fork-head" evidence="8">
    <location>
        <begin position="281"/>
        <end position="375"/>
    </location>
</feature>
<evidence type="ECO:0000256" key="1">
    <source>
        <dbReference type="ARBA" id="ARBA00004123"/>
    </source>
</evidence>
<dbReference type="PROSITE" id="PS50039">
    <property type="entry name" value="FORK_HEAD_3"/>
    <property type="match status" value="1"/>
</dbReference>
<dbReference type="CDD" id="cd20048">
    <property type="entry name" value="FH_FOXD4-like"/>
    <property type="match status" value="1"/>
</dbReference>
<comment type="caution">
    <text evidence="9">The sequence shown here is derived from an EMBL/GenBank/DDBJ whole genome shotgun (WGS) entry which is preliminary data.</text>
</comment>
<feature type="compositionally biased region" description="Polar residues" evidence="7">
    <location>
        <begin position="249"/>
        <end position="258"/>
    </location>
</feature>
<dbReference type="GO" id="GO:0000981">
    <property type="term" value="F:DNA-binding transcription factor activity, RNA polymerase II-specific"/>
    <property type="evidence" value="ECO:0007669"/>
    <property type="project" value="TreeGrafter"/>
</dbReference>
<feature type="DNA-binding region" description="Fork-head" evidence="6">
    <location>
        <begin position="281"/>
        <end position="375"/>
    </location>
</feature>
<gene>
    <name evidence="9" type="ORF">JEQ12_009136</name>
</gene>
<evidence type="ECO:0000256" key="5">
    <source>
        <dbReference type="ARBA" id="ARBA00023242"/>
    </source>
</evidence>
<dbReference type="GO" id="GO:0009653">
    <property type="term" value="P:anatomical structure morphogenesis"/>
    <property type="evidence" value="ECO:0007669"/>
    <property type="project" value="TreeGrafter"/>
</dbReference>
<evidence type="ECO:0000256" key="3">
    <source>
        <dbReference type="ARBA" id="ARBA00023125"/>
    </source>
</evidence>
<dbReference type="SUPFAM" id="SSF52540">
    <property type="entry name" value="P-loop containing nucleoside triphosphate hydrolases"/>
    <property type="match status" value="1"/>
</dbReference>
<keyword evidence="2" id="KW-0805">Transcription regulation</keyword>
<dbReference type="PROSITE" id="PS00657">
    <property type="entry name" value="FORK_HEAD_1"/>
    <property type="match status" value="1"/>
</dbReference>
<dbReference type="PANTHER" id="PTHR11829">
    <property type="entry name" value="FORKHEAD BOX PROTEIN"/>
    <property type="match status" value="1"/>
</dbReference>
<dbReference type="PROSITE" id="PS00658">
    <property type="entry name" value="FORK_HEAD_2"/>
    <property type="match status" value="1"/>
</dbReference>
<dbReference type="Gene3D" id="3.40.50.300">
    <property type="entry name" value="P-loop containing nucleotide triphosphate hydrolases"/>
    <property type="match status" value="1"/>
</dbReference>
<dbReference type="GO" id="GO:0005634">
    <property type="term" value="C:nucleus"/>
    <property type="evidence" value="ECO:0007669"/>
    <property type="project" value="UniProtKB-SubCell"/>
</dbReference>
<evidence type="ECO:0000256" key="4">
    <source>
        <dbReference type="ARBA" id="ARBA00023163"/>
    </source>
</evidence>
<dbReference type="PRINTS" id="PR00053">
    <property type="entry name" value="FORKHEAD"/>
</dbReference>
<dbReference type="Gene3D" id="1.10.10.10">
    <property type="entry name" value="Winged helix-like DNA-binding domain superfamily/Winged helix DNA-binding domain"/>
    <property type="match status" value="1"/>
</dbReference>
<keyword evidence="4" id="KW-0804">Transcription</keyword>
<dbReference type="InterPro" id="IPR027417">
    <property type="entry name" value="P-loop_NTPase"/>
</dbReference>
<sequence>MTSSTRLAFCVRSCGGWVLIPGPECRERDNGLRAIENLMKKKGKFDYILLETTGLADPGAVASMFWVDAELGVDIYLDGIITVVDSKYGLKHLAEEKPDGLINEASRQVALADIIILNKTDLVSEEDLNKLRTTIRSINGLGKILETQRSRVDLAKVLDLHAFDSLSGIRTCSSMNLPRAERLRPTPPRRLRGSDAEDGEIDILGEGEDEEEEEDEPEGSQRFPEPLHQPQPQEARQRAGALPRERTESSGGPSNSSEFCPKFGVSTGSTAVSRDAPQPAKPPYSYIALITMAILQSPHKRLTLSGICAFISGRFPYYRRKFPAWQNSIRHNLSLNDCFVKIPREPGHPGKGNYWSLDPASQDMFDNGSFLRRRKRFKRHHPPPGAHLHHPFPLSAAPAALHGPYPGMLLGPPAPPQPVPGAYPVSTPGSRQCALLHPHPLRYLLLSAPAYAEVLRKEQGGDMGTPGALPALQPTLDSQPWEESKGPASRPAGECTSFSIESIMQGVQGAGAGAAQSLPPTPWGYCHLLQRSSCLLHPQAAAPLLHVSAARTILKQQQQDCTSGCAPSKGALLGRHLSATAALLGCQSGAEGSRLTSLVALSGGEGTSPAF</sequence>
<dbReference type="InterPro" id="IPR036390">
    <property type="entry name" value="WH_DNA-bd_sf"/>
</dbReference>
<dbReference type="SUPFAM" id="SSF46785">
    <property type="entry name" value="Winged helix' DNA-binding domain"/>
    <property type="match status" value="1"/>
</dbReference>
<dbReference type="Proteomes" id="UP000664991">
    <property type="component" value="Unassembled WGS sequence"/>
</dbReference>
<evidence type="ECO:0000259" key="8">
    <source>
        <dbReference type="PROSITE" id="PS50039"/>
    </source>
</evidence>
<dbReference type="GO" id="GO:0000978">
    <property type="term" value="F:RNA polymerase II cis-regulatory region sequence-specific DNA binding"/>
    <property type="evidence" value="ECO:0007669"/>
    <property type="project" value="TreeGrafter"/>
</dbReference>
<dbReference type="InterPro" id="IPR050211">
    <property type="entry name" value="FOX_domain-containing"/>
</dbReference>
<dbReference type="CDD" id="cd03112">
    <property type="entry name" value="CobW-like"/>
    <property type="match status" value="1"/>
</dbReference>
<dbReference type="FunFam" id="1.10.10.10:FF:000598">
    <property type="entry name" value="forkhead box protein I1 isoform X2"/>
    <property type="match status" value="1"/>
</dbReference>
<dbReference type="GO" id="GO:0030154">
    <property type="term" value="P:cell differentiation"/>
    <property type="evidence" value="ECO:0007669"/>
    <property type="project" value="TreeGrafter"/>
</dbReference>
<dbReference type="InterPro" id="IPR030456">
    <property type="entry name" value="TF_fork_head_CS_2"/>
</dbReference>
<dbReference type="InterPro" id="IPR003495">
    <property type="entry name" value="CobW/HypB/UreG_nucleotide-bd"/>
</dbReference>
<evidence type="ECO:0000256" key="7">
    <source>
        <dbReference type="SAM" id="MobiDB-lite"/>
    </source>
</evidence>
<proteinExistence type="predicted"/>
<dbReference type="AlphaFoldDB" id="A0A836D6K0"/>
<dbReference type="SMART" id="SM00339">
    <property type="entry name" value="FH"/>
    <property type="match status" value="1"/>
</dbReference>
<name>A0A836D6K0_SHEEP</name>
<accession>A0A836D6K0</accession>
<dbReference type="InterPro" id="IPR036388">
    <property type="entry name" value="WH-like_DNA-bd_sf"/>
</dbReference>
<feature type="region of interest" description="Disordered" evidence="7">
    <location>
        <begin position="459"/>
        <end position="492"/>
    </location>
</feature>
<dbReference type="PANTHER" id="PTHR11829:SF361">
    <property type="entry name" value="FORKHEAD BOX PROTEIN D4-LIKE 1"/>
    <property type="match status" value="1"/>
</dbReference>
<dbReference type="EMBL" id="JAEMGP010000002">
    <property type="protein sequence ID" value="KAG5213350.1"/>
    <property type="molecule type" value="Genomic_DNA"/>
</dbReference>
<comment type="subcellular location">
    <subcellularLocation>
        <location evidence="1 6">Nucleus</location>
    </subcellularLocation>
</comment>